<comment type="caution">
    <text evidence="1">The sequence shown here is derived from an EMBL/GenBank/DDBJ whole genome shotgun (WGS) entry which is preliminary data.</text>
</comment>
<sequence>MDKNWLNIKNRCDIRYIEGIDDFLDWAYSQPNMSIMIRWPCKGHLQGEVLVRVENSNVTNNDEVKDENVEEDNIPEMIHDVFGYMNKEDMNSLSRDNEEPNVHARKFYKLVEDVETEIYPGCKKVSNNKSVDALLIFFNEILLEGSFVPNSFYEAKKVLRDLGLGYNKINAHENDSILYWHEYANAESCHKCSKPRWNTEILYGKRDNKEDEMAQRGCNDLAGCFKN</sequence>
<evidence type="ECO:0000313" key="1">
    <source>
        <dbReference type="EMBL" id="OIT30114.1"/>
    </source>
</evidence>
<accession>A0A314KMY8</accession>
<dbReference type="PANTHER" id="PTHR10775:SF159">
    <property type="entry name" value="TNP2"/>
    <property type="match status" value="1"/>
</dbReference>
<dbReference type="EMBL" id="MJEQ01001592">
    <property type="protein sequence ID" value="OIT30114.1"/>
    <property type="molecule type" value="Genomic_DNA"/>
</dbReference>
<name>A0A314KMY8_NICAT</name>
<dbReference type="PANTHER" id="PTHR10775">
    <property type="entry name" value="OS08G0208400 PROTEIN"/>
    <property type="match status" value="1"/>
</dbReference>
<keyword evidence="2" id="KW-1185">Reference proteome</keyword>
<evidence type="ECO:0000313" key="2">
    <source>
        <dbReference type="Proteomes" id="UP000187609"/>
    </source>
</evidence>
<dbReference type="AlphaFoldDB" id="A0A314KMY8"/>
<gene>
    <name evidence="1" type="ORF">A4A49_52953</name>
</gene>
<dbReference type="Gramene" id="OIT30114">
    <property type="protein sequence ID" value="OIT30114"/>
    <property type="gene ID" value="A4A49_52953"/>
</dbReference>
<proteinExistence type="predicted"/>
<protein>
    <recommendedName>
        <fullName evidence="3">Transposase-associated domain-containing protein</fullName>
    </recommendedName>
</protein>
<reference evidence="1" key="1">
    <citation type="submission" date="2016-11" db="EMBL/GenBank/DDBJ databases">
        <title>The genome of Nicotiana attenuata.</title>
        <authorList>
            <person name="Xu S."/>
            <person name="Brockmoeller T."/>
            <person name="Gaquerel E."/>
            <person name="Navarro A."/>
            <person name="Kuhl H."/>
            <person name="Gase K."/>
            <person name="Ling Z."/>
            <person name="Zhou W."/>
            <person name="Kreitzer C."/>
            <person name="Stanke M."/>
            <person name="Tang H."/>
            <person name="Lyons E."/>
            <person name="Pandey P."/>
            <person name="Pandey S.P."/>
            <person name="Timmermann B."/>
            <person name="Baldwin I.T."/>
        </authorList>
    </citation>
    <scope>NUCLEOTIDE SEQUENCE [LARGE SCALE GENOMIC DNA]</scope>
    <source>
        <strain evidence="1">UT</strain>
    </source>
</reference>
<dbReference type="Proteomes" id="UP000187609">
    <property type="component" value="Unassembled WGS sequence"/>
</dbReference>
<organism evidence="1 2">
    <name type="scientific">Nicotiana attenuata</name>
    <name type="common">Coyote tobacco</name>
    <dbReference type="NCBI Taxonomy" id="49451"/>
    <lineage>
        <taxon>Eukaryota</taxon>
        <taxon>Viridiplantae</taxon>
        <taxon>Streptophyta</taxon>
        <taxon>Embryophyta</taxon>
        <taxon>Tracheophyta</taxon>
        <taxon>Spermatophyta</taxon>
        <taxon>Magnoliopsida</taxon>
        <taxon>eudicotyledons</taxon>
        <taxon>Gunneridae</taxon>
        <taxon>Pentapetalae</taxon>
        <taxon>asterids</taxon>
        <taxon>lamiids</taxon>
        <taxon>Solanales</taxon>
        <taxon>Solanaceae</taxon>
        <taxon>Nicotianoideae</taxon>
        <taxon>Nicotianeae</taxon>
        <taxon>Nicotiana</taxon>
    </lineage>
</organism>
<evidence type="ECO:0008006" key="3">
    <source>
        <dbReference type="Google" id="ProtNLM"/>
    </source>
</evidence>